<evidence type="ECO:0000256" key="3">
    <source>
        <dbReference type="ARBA" id="ARBA00022912"/>
    </source>
</evidence>
<dbReference type="GO" id="GO:0046872">
    <property type="term" value="F:metal ion binding"/>
    <property type="evidence" value="ECO:0007669"/>
    <property type="project" value="UniProtKB-KW"/>
</dbReference>
<dbReference type="EMBL" id="AZBU02000004">
    <property type="protein sequence ID" value="TKR80720.1"/>
    <property type="molecule type" value="Genomic_DNA"/>
</dbReference>
<accession>A0A4U5NDM4</accession>
<name>A0A4U5NDM4_STECR</name>
<keyword evidence="5" id="KW-0812">Transmembrane</keyword>
<reference evidence="7 8" key="2">
    <citation type="journal article" date="2019" name="G3 (Bethesda)">
        <title>Hybrid Assembly of the Genome of the Entomopathogenic Nematode Steinernema carpocapsae Identifies the X-Chromosome.</title>
        <authorList>
            <person name="Serra L."/>
            <person name="Macchietto M."/>
            <person name="Macias-Munoz A."/>
            <person name="McGill C.J."/>
            <person name="Rodriguez I.M."/>
            <person name="Rodriguez B."/>
            <person name="Murad R."/>
            <person name="Mortazavi A."/>
        </authorList>
    </citation>
    <scope>NUCLEOTIDE SEQUENCE [LARGE SCALE GENOMIC DNA]</scope>
    <source>
        <strain evidence="7 8">ALL</strain>
    </source>
</reference>
<dbReference type="Proteomes" id="UP000298663">
    <property type="component" value="Unassembled WGS sequence"/>
</dbReference>
<comment type="caution">
    <text evidence="7">The sequence shown here is derived from an EMBL/GenBank/DDBJ whole genome shotgun (WGS) entry which is preliminary data.</text>
</comment>
<dbReference type="OrthoDB" id="343114at2759"/>
<dbReference type="CDD" id="cd00143">
    <property type="entry name" value="PP2Cc"/>
    <property type="match status" value="1"/>
</dbReference>
<dbReference type="InterPro" id="IPR000222">
    <property type="entry name" value="PP2C_BS"/>
</dbReference>
<dbReference type="InterPro" id="IPR036457">
    <property type="entry name" value="PPM-type-like_dom_sf"/>
</dbReference>
<dbReference type="GO" id="GO:0004722">
    <property type="term" value="F:protein serine/threonine phosphatase activity"/>
    <property type="evidence" value="ECO:0007669"/>
    <property type="project" value="InterPro"/>
</dbReference>
<evidence type="ECO:0000256" key="4">
    <source>
        <dbReference type="RuleBase" id="RU003465"/>
    </source>
</evidence>
<evidence type="ECO:0000313" key="7">
    <source>
        <dbReference type="EMBL" id="TKR80720.1"/>
    </source>
</evidence>
<keyword evidence="1" id="KW-0479">Metal-binding</keyword>
<dbReference type="SUPFAM" id="SSF81606">
    <property type="entry name" value="PP2C-like"/>
    <property type="match status" value="1"/>
</dbReference>
<gene>
    <name evidence="7" type="ORF">L596_014746</name>
</gene>
<organism evidence="7 8">
    <name type="scientific">Steinernema carpocapsae</name>
    <name type="common">Entomopathogenic nematode</name>
    <dbReference type="NCBI Taxonomy" id="34508"/>
    <lineage>
        <taxon>Eukaryota</taxon>
        <taxon>Metazoa</taxon>
        <taxon>Ecdysozoa</taxon>
        <taxon>Nematoda</taxon>
        <taxon>Chromadorea</taxon>
        <taxon>Rhabditida</taxon>
        <taxon>Tylenchina</taxon>
        <taxon>Panagrolaimomorpha</taxon>
        <taxon>Strongyloidoidea</taxon>
        <taxon>Steinernematidae</taxon>
        <taxon>Steinernema</taxon>
    </lineage>
</organism>
<feature type="transmembrane region" description="Helical" evidence="5">
    <location>
        <begin position="37"/>
        <end position="58"/>
    </location>
</feature>
<comment type="similarity">
    <text evidence="4">Belongs to the PP2C family.</text>
</comment>
<dbReference type="PANTHER" id="PTHR13832:SF827">
    <property type="entry name" value="PROTEIN PHOSPHATASE 1L"/>
    <property type="match status" value="1"/>
</dbReference>
<dbReference type="PROSITE" id="PS01032">
    <property type="entry name" value="PPM_1"/>
    <property type="match status" value="1"/>
</dbReference>
<evidence type="ECO:0000259" key="6">
    <source>
        <dbReference type="PROSITE" id="PS51746"/>
    </source>
</evidence>
<keyword evidence="3 4" id="KW-0904">Protein phosphatase</keyword>
<dbReference type="PROSITE" id="PS51746">
    <property type="entry name" value="PPM_2"/>
    <property type="match status" value="1"/>
</dbReference>
<keyword evidence="5" id="KW-1133">Transmembrane helix</keyword>
<dbReference type="SMART" id="SM00332">
    <property type="entry name" value="PP2Cc"/>
    <property type="match status" value="1"/>
</dbReference>
<evidence type="ECO:0000256" key="1">
    <source>
        <dbReference type="ARBA" id="ARBA00022723"/>
    </source>
</evidence>
<dbReference type="Pfam" id="PF00481">
    <property type="entry name" value="PP2C"/>
    <property type="match status" value="1"/>
</dbReference>
<protein>
    <recommendedName>
        <fullName evidence="6">PPM-type phosphatase domain-containing protein</fullName>
    </recommendedName>
</protein>
<dbReference type="AlphaFoldDB" id="A0A4U5NDM4"/>
<keyword evidence="5" id="KW-0472">Membrane</keyword>
<evidence type="ECO:0000256" key="2">
    <source>
        <dbReference type="ARBA" id="ARBA00022801"/>
    </source>
</evidence>
<evidence type="ECO:0000313" key="8">
    <source>
        <dbReference type="Proteomes" id="UP000298663"/>
    </source>
</evidence>
<dbReference type="STRING" id="34508.A0A4U5NDM4"/>
<dbReference type="InterPro" id="IPR015655">
    <property type="entry name" value="PP2C"/>
</dbReference>
<proteinExistence type="inferred from homology"/>
<dbReference type="InterPro" id="IPR001932">
    <property type="entry name" value="PPM-type_phosphatase-like_dom"/>
</dbReference>
<evidence type="ECO:0000256" key="5">
    <source>
        <dbReference type="SAM" id="Phobius"/>
    </source>
</evidence>
<keyword evidence="8" id="KW-1185">Reference proteome</keyword>
<dbReference type="PANTHER" id="PTHR13832">
    <property type="entry name" value="PROTEIN PHOSPHATASE 2C"/>
    <property type="match status" value="1"/>
</dbReference>
<feature type="domain" description="PPM-type phosphatase" evidence="6">
    <location>
        <begin position="117"/>
        <end position="287"/>
    </location>
</feature>
<reference evidence="7 8" key="1">
    <citation type="journal article" date="2015" name="Genome Biol.">
        <title>Comparative genomics of Steinernema reveals deeply conserved gene regulatory networks.</title>
        <authorList>
            <person name="Dillman A.R."/>
            <person name="Macchietto M."/>
            <person name="Porter C.F."/>
            <person name="Rogers A."/>
            <person name="Williams B."/>
            <person name="Antoshechkin I."/>
            <person name="Lee M.M."/>
            <person name="Goodwin Z."/>
            <person name="Lu X."/>
            <person name="Lewis E.E."/>
            <person name="Goodrich-Blair H."/>
            <person name="Stock S.P."/>
            <person name="Adams B.J."/>
            <person name="Sternberg P.W."/>
            <person name="Mortazavi A."/>
        </authorList>
    </citation>
    <scope>NUCLEOTIDE SEQUENCE [LARGE SCALE GENOMIC DNA]</scope>
    <source>
        <strain evidence="7 8">ALL</strain>
    </source>
</reference>
<dbReference type="Gene3D" id="3.60.40.10">
    <property type="entry name" value="PPM-type phosphatase domain"/>
    <property type="match status" value="1"/>
</dbReference>
<keyword evidence="2 4" id="KW-0378">Hydrolase</keyword>
<sequence>MASSRTQMEATRGFSILLALVSLNSRLVRFILLRREVAIALIFVTCVYFYVCFLLKLYNPRMKGLNLALADPMRSFRFKPPQFMDISLRDIPNEGKLRYKSLNYTCSAQTWRWKHKNFAFFANRGKRPKMEDRFHYVHDPANQNFSIFGIFDGHGGEFVSSFLEQNFATAIRRRLLWGIPQRKLSVSLAPRKDIVKEAIVKEVLKIDDEITEKLDARVTSFTGSTLISAILEKNRFLTVVNVGDSRAVACSPKGHAVPLSHDHKPSEISFKALNCVRPFFPLHSRDS</sequence>